<dbReference type="Proteomes" id="UP000000686">
    <property type="component" value="Chromosome"/>
</dbReference>
<dbReference type="EMBL" id="CP002727">
    <property type="protein sequence ID" value="AEF21408.1"/>
    <property type="molecule type" value="Genomic_DNA"/>
</dbReference>
<name>F6AFE7_PSEF1</name>
<sequence length="96" mass="10843">MNRDLKATAVVLGMGDRKLRTKLRELKILNADSQLIPSPRVEGRLFVETRGRWNPRIGKISHYPVVMTTEDGVAWLAEQLGIQIRHMPPRQAGSQA</sequence>
<evidence type="ECO:0008006" key="3">
    <source>
        <dbReference type="Google" id="ProtNLM"/>
    </source>
</evidence>
<gene>
    <name evidence="1" type="ordered locus">Psefu_1432</name>
</gene>
<organism evidence="1 2">
    <name type="scientific">Pseudomonas fulva (strain 12-X)</name>
    <dbReference type="NCBI Taxonomy" id="743720"/>
    <lineage>
        <taxon>Bacteria</taxon>
        <taxon>Pseudomonadati</taxon>
        <taxon>Pseudomonadota</taxon>
        <taxon>Gammaproteobacteria</taxon>
        <taxon>Pseudomonadales</taxon>
        <taxon>Pseudomonadaceae</taxon>
        <taxon>Pseudomonas</taxon>
    </lineage>
</organism>
<evidence type="ECO:0000313" key="2">
    <source>
        <dbReference type="Proteomes" id="UP000000686"/>
    </source>
</evidence>
<evidence type="ECO:0000313" key="1">
    <source>
        <dbReference type="EMBL" id="AEF21408.1"/>
    </source>
</evidence>
<dbReference type="KEGG" id="pfv:Psefu_1432"/>
<keyword evidence="2" id="KW-1185">Reference proteome</keyword>
<protein>
    <recommendedName>
        <fullName evidence="3">Antirepressor protein C-terminal domain-containing protein</fullName>
    </recommendedName>
</protein>
<dbReference type="OrthoDB" id="6960690at2"/>
<dbReference type="AlphaFoldDB" id="F6AFE7"/>
<dbReference type="RefSeq" id="WP_013790539.1">
    <property type="nucleotide sequence ID" value="NC_015556.1"/>
</dbReference>
<accession>F6AFE7</accession>
<proteinExistence type="predicted"/>
<dbReference type="STRING" id="743720.Psefu_1432"/>
<dbReference type="HOGENOM" id="CLU_183772_0_0_6"/>
<reference evidence="1 2" key="1">
    <citation type="submission" date="2011-04" db="EMBL/GenBank/DDBJ databases">
        <title>Complete sequence of Pseudomonas fulva 12-X.</title>
        <authorList>
            <consortium name="US DOE Joint Genome Institute"/>
            <person name="Lucas S."/>
            <person name="Han J."/>
            <person name="Lapidus A."/>
            <person name="Cheng J.-F."/>
            <person name="Goodwin L."/>
            <person name="Pitluck S."/>
            <person name="Peters L."/>
            <person name="Mikhailova N."/>
            <person name="Pagani I."/>
            <person name="Davenport K."/>
            <person name="Han C."/>
            <person name="Tapia R."/>
            <person name="Land M."/>
            <person name="Hauser L."/>
            <person name="Kyrpides N."/>
            <person name="Ivanova N."/>
            <person name="Pagani I."/>
            <person name="Lcollab F.I."/>
            <person name="Woyke T."/>
        </authorList>
    </citation>
    <scope>NUCLEOTIDE SEQUENCE [LARGE SCALE GENOMIC DNA]</scope>
    <source>
        <strain evidence="2">12-X</strain>
    </source>
</reference>